<dbReference type="Gene3D" id="2.60.40.10">
    <property type="entry name" value="Immunoglobulins"/>
    <property type="match status" value="1"/>
</dbReference>
<accession>A0A2H0VJ68</accession>
<evidence type="ECO:0000313" key="3">
    <source>
        <dbReference type="Proteomes" id="UP000230796"/>
    </source>
</evidence>
<organism evidence="2 3">
    <name type="scientific">Candidatus Collierbacteria bacterium CG10_big_fil_rev_8_21_14_0_10_44_9</name>
    <dbReference type="NCBI Taxonomy" id="1974535"/>
    <lineage>
        <taxon>Bacteria</taxon>
        <taxon>Candidatus Collieribacteriota</taxon>
    </lineage>
</organism>
<name>A0A2H0VJ68_9BACT</name>
<reference evidence="3" key="1">
    <citation type="submission" date="2017-09" db="EMBL/GenBank/DDBJ databases">
        <title>Depth-based differentiation of microbial function through sediment-hosted aquifers and enrichment of novel symbionts in the deep terrestrial subsurface.</title>
        <authorList>
            <person name="Probst A.J."/>
            <person name="Ladd B."/>
            <person name="Jarett J.K."/>
            <person name="Geller-Mcgrath D.E."/>
            <person name="Sieber C.M.K."/>
            <person name="Emerson J.B."/>
            <person name="Anantharaman K."/>
            <person name="Thomas B.C."/>
            <person name="Malmstrom R."/>
            <person name="Stieglmeier M."/>
            <person name="Klingl A."/>
            <person name="Woyke T."/>
            <person name="Ryan C.M."/>
            <person name="Banfield J.F."/>
        </authorList>
    </citation>
    <scope>NUCLEOTIDE SEQUENCE [LARGE SCALE GENOMIC DNA]</scope>
</reference>
<dbReference type="EMBL" id="PFAF01000016">
    <property type="protein sequence ID" value="PIR99154.1"/>
    <property type="molecule type" value="Genomic_DNA"/>
</dbReference>
<keyword evidence="1" id="KW-0472">Membrane</keyword>
<feature type="transmembrane region" description="Helical" evidence="1">
    <location>
        <begin position="20"/>
        <end position="41"/>
    </location>
</feature>
<evidence type="ECO:0000313" key="2">
    <source>
        <dbReference type="EMBL" id="PIR99154.1"/>
    </source>
</evidence>
<proteinExistence type="predicted"/>
<dbReference type="AlphaFoldDB" id="A0A2H0VJ68"/>
<evidence type="ECO:0000256" key="1">
    <source>
        <dbReference type="SAM" id="Phobius"/>
    </source>
</evidence>
<keyword evidence="1" id="KW-0812">Transmembrane</keyword>
<comment type="caution">
    <text evidence="2">The sequence shown here is derived from an EMBL/GenBank/DDBJ whole genome shotgun (WGS) entry which is preliminary data.</text>
</comment>
<dbReference type="InterPro" id="IPR013783">
    <property type="entry name" value="Ig-like_fold"/>
</dbReference>
<dbReference type="Proteomes" id="UP000230796">
    <property type="component" value="Unassembled WGS sequence"/>
</dbReference>
<gene>
    <name evidence="2" type="ORF">COT87_00975</name>
</gene>
<evidence type="ECO:0008006" key="4">
    <source>
        <dbReference type="Google" id="ProtNLM"/>
    </source>
</evidence>
<keyword evidence="1" id="KW-1133">Transmembrane helix</keyword>
<protein>
    <recommendedName>
        <fullName evidence="4">Bacterial Ig-like domain-containing protein</fullName>
    </recommendedName>
</protein>
<sequence>MVKSRLERVRKRNAGNQGLLYLTIAGTLIIVTLIWGLPTIARLTGFLIENNNTPFAETELRPTPPIFSDIPEATYSAVVKIAGYAQPGLDVILYINGAEYDRKLVAESGTFAFETVKLSEGDNNAYAYTATIHDLRSEQSKNYVIVLDTTKPIVIIETPKEGEVFRGQGQRITNFAGSVNELGSKVFIGERMVILQADGKFTLPYQLVEGDQEIPIRAIDKAGNEEIRTVKLRWEP</sequence>